<feature type="transmembrane region" description="Helical" evidence="1">
    <location>
        <begin position="116"/>
        <end position="135"/>
    </location>
</feature>
<comment type="caution">
    <text evidence="2">The sequence shown here is derived from an EMBL/GenBank/DDBJ whole genome shotgun (WGS) entry which is preliminary data.</text>
</comment>
<gene>
    <name evidence="2" type="ORF">BTO22_10190</name>
</gene>
<dbReference type="Proteomes" id="UP000239263">
    <property type="component" value="Unassembled WGS sequence"/>
</dbReference>
<feature type="transmembrane region" description="Helical" evidence="1">
    <location>
        <begin position="89"/>
        <end position="110"/>
    </location>
</feature>
<accession>A0A2S7XEZ7</accession>
<protein>
    <submittedName>
        <fullName evidence="2">Transporter</fullName>
    </submittedName>
</protein>
<evidence type="ECO:0000313" key="3">
    <source>
        <dbReference type="Proteomes" id="UP000239263"/>
    </source>
</evidence>
<dbReference type="RefSeq" id="WP_105055380.1">
    <property type="nucleotide sequence ID" value="NZ_CAWNRT010000001.1"/>
</dbReference>
<dbReference type="EMBL" id="MSCO01000001">
    <property type="protein sequence ID" value="PQJ89930.1"/>
    <property type="molecule type" value="Genomic_DNA"/>
</dbReference>
<proteinExistence type="predicted"/>
<reference evidence="2 3" key="1">
    <citation type="submission" date="2016-12" db="EMBL/GenBank/DDBJ databases">
        <title>Diversity of luminous bacteria.</title>
        <authorList>
            <person name="Yoshizawa S."/>
            <person name="Kogure K."/>
        </authorList>
    </citation>
    <scope>NUCLEOTIDE SEQUENCE [LARGE SCALE GENOMIC DNA]</scope>
    <source>
        <strain evidence="2 3">ATCC 33715</strain>
    </source>
</reference>
<dbReference type="Pfam" id="PF20398">
    <property type="entry name" value="DUF6691"/>
    <property type="match status" value="1"/>
</dbReference>
<dbReference type="InterPro" id="IPR046513">
    <property type="entry name" value="DUF6691"/>
</dbReference>
<name>A0A2S7XEZ7_9GAMM</name>
<evidence type="ECO:0000256" key="1">
    <source>
        <dbReference type="SAM" id="Phobius"/>
    </source>
</evidence>
<keyword evidence="1" id="KW-1133">Transmembrane helix</keyword>
<keyword evidence="1" id="KW-0812">Transmembrane</keyword>
<evidence type="ECO:0000313" key="2">
    <source>
        <dbReference type="EMBL" id="PQJ89930.1"/>
    </source>
</evidence>
<organism evidence="2 3">
    <name type="scientific">Aliivibrio sifiae</name>
    <dbReference type="NCBI Taxonomy" id="566293"/>
    <lineage>
        <taxon>Bacteria</taxon>
        <taxon>Pseudomonadati</taxon>
        <taxon>Pseudomonadota</taxon>
        <taxon>Gammaproteobacteria</taxon>
        <taxon>Vibrionales</taxon>
        <taxon>Vibrionaceae</taxon>
        <taxon>Aliivibrio</taxon>
    </lineage>
</organism>
<dbReference type="OrthoDB" id="9790409at2"/>
<sequence>MTTLLFRIVSLFSGLLFGTGMVISGMADPQKVTGFLDITGLWDPSLMFVMGGALLIFMPAYFLLIKSKEKPINAEEFCLSTNTQIDKRLVIGAAIFGLGWGIAGVCPGPAVSSLALGNMDVIVFFIAMMAGLAITHKVSLRK</sequence>
<feature type="transmembrane region" description="Helical" evidence="1">
    <location>
        <begin position="45"/>
        <end position="64"/>
    </location>
</feature>
<keyword evidence="1" id="KW-0472">Membrane</keyword>
<dbReference type="AlphaFoldDB" id="A0A2S7XEZ7"/>